<dbReference type="SUPFAM" id="SSF52540">
    <property type="entry name" value="P-loop containing nucleoside triphosphate hydrolases"/>
    <property type="match status" value="1"/>
</dbReference>
<keyword evidence="4" id="KW-1003">Cell membrane</keyword>
<comment type="similarity">
    <text evidence="2">Belongs to the ABC transporter superfamily.</text>
</comment>
<reference evidence="12 13" key="1">
    <citation type="submission" date="2016-12" db="EMBL/GenBank/DDBJ databases">
        <title>Comparative genomics of Bartonella apis.</title>
        <authorList>
            <person name="Engel P."/>
        </authorList>
    </citation>
    <scope>NUCLEOTIDE SEQUENCE [LARGE SCALE GENOMIC DNA]</scope>
    <source>
        <strain evidence="12 13">PEB0149</strain>
    </source>
</reference>
<dbReference type="PANTHER" id="PTHR42771">
    <property type="entry name" value="IRON(3+)-HYDROXAMATE IMPORT ATP-BINDING PROTEIN FHUC"/>
    <property type="match status" value="1"/>
</dbReference>
<keyword evidence="13" id="KW-1185">Reference proteome</keyword>
<accession>A0A1R0F799</accession>
<organism evidence="12 13">
    <name type="scientific">Bartonella apis</name>
    <dbReference type="NCBI Taxonomy" id="1686310"/>
    <lineage>
        <taxon>Bacteria</taxon>
        <taxon>Pseudomonadati</taxon>
        <taxon>Pseudomonadota</taxon>
        <taxon>Alphaproteobacteria</taxon>
        <taxon>Hyphomicrobiales</taxon>
        <taxon>Bartonellaceae</taxon>
        <taxon>Bartonella</taxon>
    </lineage>
</organism>
<evidence type="ECO:0000256" key="9">
    <source>
        <dbReference type="ARBA" id="ARBA00023065"/>
    </source>
</evidence>
<dbReference type="Proteomes" id="UP000187344">
    <property type="component" value="Unassembled WGS sequence"/>
</dbReference>
<proteinExistence type="inferred from homology"/>
<dbReference type="Gene3D" id="3.40.50.300">
    <property type="entry name" value="P-loop containing nucleotide triphosphate hydrolases"/>
    <property type="match status" value="1"/>
</dbReference>
<feature type="domain" description="ABC transporter" evidence="11">
    <location>
        <begin position="3"/>
        <end position="239"/>
    </location>
</feature>
<keyword evidence="5" id="KW-0410">Iron transport</keyword>
<evidence type="ECO:0000313" key="12">
    <source>
        <dbReference type="EMBL" id="OLY42836.1"/>
    </source>
</evidence>
<evidence type="ECO:0000256" key="6">
    <source>
        <dbReference type="ARBA" id="ARBA00022741"/>
    </source>
</evidence>
<dbReference type="GO" id="GO:0016887">
    <property type="term" value="F:ATP hydrolysis activity"/>
    <property type="evidence" value="ECO:0007669"/>
    <property type="project" value="InterPro"/>
</dbReference>
<keyword evidence="12" id="KW-0378">Hydrolase</keyword>
<dbReference type="EMBL" id="LXYT01000003">
    <property type="protein sequence ID" value="OLY42836.1"/>
    <property type="molecule type" value="Genomic_DNA"/>
</dbReference>
<dbReference type="CDD" id="cd03214">
    <property type="entry name" value="ABC_Iron-Siderophores_B12_Hemin"/>
    <property type="match status" value="1"/>
</dbReference>
<keyword evidence="8" id="KW-0408">Iron</keyword>
<keyword evidence="9" id="KW-0406">Ion transport</keyword>
<evidence type="ECO:0000256" key="10">
    <source>
        <dbReference type="ARBA" id="ARBA00023136"/>
    </source>
</evidence>
<comment type="subcellular location">
    <subcellularLocation>
        <location evidence="1">Cell membrane</location>
        <topology evidence="1">Peripheral membrane protein</topology>
    </subcellularLocation>
</comment>
<name>A0A1R0F799_9HYPH</name>
<gene>
    <name evidence="12" type="ORF">PEB0149_002480</name>
</gene>
<evidence type="ECO:0000256" key="5">
    <source>
        <dbReference type="ARBA" id="ARBA00022496"/>
    </source>
</evidence>
<dbReference type="GO" id="GO:0006826">
    <property type="term" value="P:iron ion transport"/>
    <property type="evidence" value="ECO:0007669"/>
    <property type="project" value="UniProtKB-KW"/>
</dbReference>
<dbReference type="InterPro" id="IPR003593">
    <property type="entry name" value="AAA+_ATPase"/>
</dbReference>
<dbReference type="PANTHER" id="PTHR42771:SF3">
    <property type="entry name" value="PETROBACTIN IMPORT ATP-BINDING PROTEIN YCLP"/>
    <property type="match status" value="1"/>
</dbReference>
<dbReference type="Pfam" id="PF00005">
    <property type="entry name" value="ABC_tran"/>
    <property type="match status" value="1"/>
</dbReference>
<dbReference type="FunFam" id="3.40.50.300:FF:000134">
    <property type="entry name" value="Iron-enterobactin ABC transporter ATP-binding protein"/>
    <property type="match status" value="1"/>
</dbReference>
<evidence type="ECO:0000256" key="1">
    <source>
        <dbReference type="ARBA" id="ARBA00004202"/>
    </source>
</evidence>
<evidence type="ECO:0000256" key="2">
    <source>
        <dbReference type="ARBA" id="ARBA00005417"/>
    </source>
</evidence>
<dbReference type="InterPro" id="IPR003439">
    <property type="entry name" value="ABC_transporter-like_ATP-bd"/>
</dbReference>
<keyword evidence="7 12" id="KW-0067">ATP-binding</keyword>
<dbReference type="RefSeq" id="WP_075870672.1">
    <property type="nucleotide sequence ID" value="NZ_CALYQA010000003.1"/>
</dbReference>
<protein>
    <submittedName>
        <fullName evidence="12">Iron complex transport system ATP-binding protein</fullName>
        <ecNumber evidence="12">3.6.3.34</ecNumber>
    </submittedName>
</protein>
<evidence type="ECO:0000259" key="11">
    <source>
        <dbReference type="PROSITE" id="PS50893"/>
    </source>
</evidence>
<dbReference type="PROSITE" id="PS50893">
    <property type="entry name" value="ABC_TRANSPORTER_2"/>
    <property type="match status" value="1"/>
</dbReference>
<evidence type="ECO:0000313" key="13">
    <source>
        <dbReference type="Proteomes" id="UP000187344"/>
    </source>
</evidence>
<comment type="caution">
    <text evidence="12">The sequence shown here is derived from an EMBL/GenBank/DDBJ whole genome shotgun (WGS) entry which is preliminary data.</text>
</comment>
<sequence>MKLELNNVKAGYGKLTILHDISVDFVPGEVTALIGQNGCGKSTLLKAIMGFLDLQGGTITLDGRDIRSFHRKNLAQLISYLPQESFCPDYLTLGQLIQLSSYARHSLFSGPSAKDRQYFNEVLEIVGLADKAHLPVNSLSGGQKQRAWLALVLAQKTDMILLDEPVNHLDVKYQYAILKLVRELSCELKKTIIVVLHDINLATYFADYVVMVKAGNIHANGRTQDVITEENLQQVFGIPAELFQHNGHLICQPYPDVARSVRYMDE</sequence>
<dbReference type="PROSITE" id="PS00211">
    <property type="entry name" value="ABC_TRANSPORTER_1"/>
    <property type="match status" value="1"/>
</dbReference>
<dbReference type="InterPro" id="IPR017871">
    <property type="entry name" value="ABC_transporter-like_CS"/>
</dbReference>
<dbReference type="EC" id="3.6.3.34" evidence="12"/>
<dbReference type="SMART" id="SM00382">
    <property type="entry name" value="AAA"/>
    <property type="match status" value="1"/>
</dbReference>
<dbReference type="GO" id="GO:0005524">
    <property type="term" value="F:ATP binding"/>
    <property type="evidence" value="ECO:0007669"/>
    <property type="project" value="UniProtKB-KW"/>
</dbReference>
<dbReference type="GO" id="GO:0005886">
    <property type="term" value="C:plasma membrane"/>
    <property type="evidence" value="ECO:0007669"/>
    <property type="project" value="UniProtKB-SubCell"/>
</dbReference>
<evidence type="ECO:0000256" key="3">
    <source>
        <dbReference type="ARBA" id="ARBA00022448"/>
    </source>
</evidence>
<evidence type="ECO:0000256" key="4">
    <source>
        <dbReference type="ARBA" id="ARBA00022475"/>
    </source>
</evidence>
<dbReference type="AlphaFoldDB" id="A0A1R0F799"/>
<dbReference type="InterPro" id="IPR051535">
    <property type="entry name" value="Siderophore_ABC-ATPase"/>
</dbReference>
<keyword evidence="6" id="KW-0547">Nucleotide-binding</keyword>
<dbReference type="OrthoDB" id="9805601at2"/>
<evidence type="ECO:0000256" key="8">
    <source>
        <dbReference type="ARBA" id="ARBA00023004"/>
    </source>
</evidence>
<keyword evidence="3" id="KW-0813">Transport</keyword>
<dbReference type="InterPro" id="IPR027417">
    <property type="entry name" value="P-loop_NTPase"/>
</dbReference>
<evidence type="ECO:0000256" key="7">
    <source>
        <dbReference type="ARBA" id="ARBA00022840"/>
    </source>
</evidence>
<keyword evidence="10" id="KW-0472">Membrane</keyword>